<feature type="chain" id="PRO_5004187951" evidence="1">
    <location>
        <begin position="24"/>
        <end position="1016"/>
    </location>
</feature>
<evidence type="ECO:0000259" key="2">
    <source>
        <dbReference type="Pfam" id="PF01833"/>
    </source>
</evidence>
<gene>
    <name evidence="3" type="ordered locus">MXAN_5800</name>
</gene>
<dbReference type="AlphaFoldDB" id="Q1D086"/>
<dbReference type="Proteomes" id="UP000002402">
    <property type="component" value="Chromosome"/>
</dbReference>
<dbReference type="Gene3D" id="2.60.40.10">
    <property type="entry name" value="Immunoglobulins"/>
    <property type="match status" value="2"/>
</dbReference>
<dbReference type="EMBL" id="CP000113">
    <property type="protein sequence ID" value="ABF92938.1"/>
    <property type="molecule type" value="Genomic_DNA"/>
</dbReference>
<evidence type="ECO:0000313" key="3">
    <source>
        <dbReference type="EMBL" id="ABF92938.1"/>
    </source>
</evidence>
<organism evidence="3 4">
    <name type="scientific">Myxococcus xanthus (strain DK1622)</name>
    <dbReference type="NCBI Taxonomy" id="246197"/>
    <lineage>
        <taxon>Bacteria</taxon>
        <taxon>Pseudomonadati</taxon>
        <taxon>Myxococcota</taxon>
        <taxon>Myxococcia</taxon>
        <taxon>Myxococcales</taxon>
        <taxon>Cystobacterineae</taxon>
        <taxon>Myxococcaceae</taxon>
        <taxon>Myxococcus</taxon>
    </lineage>
</organism>
<dbReference type="EnsemblBacteria" id="ABF92938">
    <property type="protein sequence ID" value="ABF92938"/>
    <property type="gene ID" value="MXAN_5800"/>
</dbReference>
<dbReference type="InterPro" id="IPR014756">
    <property type="entry name" value="Ig_E-set"/>
</dbReference>
<dbReference type="OrthoDB" id="8764461at2"/>
<dbReference type="KEGG" id="mxa:MXAN_5800"/>
<dbReference type="PROSITE" id="PS51257">
    <property type="entry name" value="PROKAR_LIPOPROTEIN"/>
    <property type="match status" value="1"/>
</dbReference>
<evidence type="ECO:0000313" key="4">
    <source>
        <dbReference type="Proteomes" id="UP000002402"/>
    </source>
</evidence>
<accession>Q1D086</accession>
<keyword evidence="4" id="KW-1185">Reference proteome</keyword>
<dbReference type="InterPro" id="IPR013783">
    <property type="entry name" value="Ig-like_fold"/>
</dbReference>
<sequence>MKRTFWESCVRALWCVLVLSACGGPPASQPGTETRSSALGDAGPPIQYVYDESRRLVGVYDGAGASAQYVYDPGGNLLEIKRLSEAELGLFDFTPNAGPPGADVILTGVGFSPALVGNTVRFNGVDAIVSAASPQRLVVTIPANATTGPVSVTVDGATVPSHEDFIVTSPVLGPVITGFSPVGGPVDSVVTITGSNFDPDRLFNRVFLGDIQASVLTSSASQLEVKVSQLGATGAIRVSTPSGRATSSEDFLVLPVGAVPAMTDTRLQAEVGGASSAVSLADSTRKAVLSFSVRQGEQVSLVVTSVVLGGANQATLVVHDQMGGQVGNFSLAAAGGVFDIPMATRDTVYTLVVRLSGTTTGFNASFALVRAVRGMLEKDGVSATFTGQVGQNGIYEFSGMMGARLGLGVTSVSTTPAGGGAVIRLLKPDGTLLVDCSNFYVPGNCDVPVLPMTGTYSLTVNPSGTVTATVGLLLSTSLGDVLTVDGPAHTFSTARVGQDGFYTFSANANSNLTLLITGNNFGSNTLVRILRPDGTQLTSQTTGSATGYTVDFTPPTTGTYGITVDPYQASIGQMTLQLVEEASGSAGTVDGVETTVVLNAGQNGRYTFSGTMGARLGLGVTSVSTTPAGGSAVIKLLKPDGTLLVDCSNFYVPGNCDVPVLPMTGTYSLTVNPSGTVTATVGLLLSTSLGDVLTVDGPAHTFSTARVGQDGFYTFSANANSNLTLLITGNSFGSNTLVRILRPDGAQLTSQTTGSATGYTVDFTPPTTGTYGITVDPYQASIGQMTLQLVEEASGSAGTVDGVEKTVVLNAGQNGRYTFSGTMGARLGLGVTSVSTTPAGGSAVIKLLKPDGTLLVDCSNFYVPGNCDVPVLPMTGTYSLTVNPSGTVTATVGLLLSTSLGDVLTVDGPAHTFSTARVGQDGFYTFSANANSNLTLLITGNSFGSNTLVRILRPDGAQLTSQTTGSATGYTVNFTPPTTGTYGITVDPYQASIGQLSLGIKTAGAPSAPAQADVRK</sequence>
<feature type="domain" description="IPT/TIG" evidence="2">
    <location>
        <begin position="93"/>
        <end position="164"/>
    </location>
</feature>
<evidence type="ECO:0000256" key="1">
    <source>
        <dbReference type="SAM" id="SignalP"/>
    </source>
</evidence>
<name>Q1D086_MYXXD</name>
<feature type="domain" description="IPT/TIG" evidence="2">
    <location>
        <begin position="174"/>
        <end position="240"/>
    </location>
</feature>
<dbReference type="InterPro" id="IPR002909">
    <property type="entry name" value="IPT_dom"/>
</dbReference>
<dbReference type="SUPFAM" id="SSF81296">
    <property type="entry name" value="E set domains"/>
    <property type="match status" value="2"/>
</dbReference>
<dbReference type="PROSITE" id="PS50194">
    <property type="entry name" value="FILAMIN_REPEAT"/>
    <property type="match status" value="2"/>
</dbReference>
<dbReference type="CDD" id="cd00603">
    <property type="entry name" value="IPT_PCSR"/>
    <property type="match status" value="1"/>
</dbReference>
<proteinExistence type="predicted"/>
<dbReference type="eggNOG" id="COG2931">
    <property type="taxonomic scope" value="Bacteria"/>
</dbReference>
<reference evidence="3 4" key="1">
    <citation type="journal article" date="2006" name="Proc. Natl. Acad. Sci. U.S.A.">
        <title>Evolution of sensory complexity recorded in a myxobacterial genome.</title>
        <authorList>
            <person name="Goldman B.S."/>
            <person name="Nierman W.C."/>
            <person name="Kaiser D."/>
            <person name="Slater S.C."/>
            <person name="Durkin A.S."/>
            <person name="Eisen J.A."/>
            <person name="Ronning C.M."/>
            <person name="Barbazuk W.B."/>
            <person name="Blanchard M."/>
            <person name="Field C."/>
            <person name="Halling C."/>
            <person name="Hinkle G."/>
            <person name="Iartchuk O."/>
            <person name="Kim H.S."/>
            <person name="Mackenzie C."/>
            <person name="Madupu R."/>
            <person name="Miller N."/>
            <person name="Shvartsbeyn A."/>
            <person name="Sullivan S.A."/>
            <person name="Vaudin M."/>
            <person name="Wiegand R."/>
            <person name="Kaplan H.B."/>
        </authorList>
    </citation>
    <scope>NUCLEOTIDE SEQUENCE [LARGE SCALE GENOMIC DNA]</scope>
    <source>
        <strain evidence="4">DK1622</strain>
    </source>
</reference>
<feature type="signal peptide" evidence="1">
    <location>
        <begin position="1"/>
        <end position="23"/>
    </location>
</feature>
<dbReference type="InterPro" id="IPR017868">
    <property type="entry name" value="Filamin/ABP280_repeat-like"/>
</dbReference>
<dbReference type="Pfam" id="PF01833">
    <property type="entry name" value="TIG"/>
    <property type="match status" value="2"/>
</dbReference>
<keyword evidence="1" id="KW-0732">Signal</keyword>
<protein>
    <submittedName>
        <fullName evidence="3">Bacterial pre-peptidase C-terminal domain protein</fullName>
    </submittedName>
</protein>
<dbReference type="eggNOG" id="COG5184">
    <property type="taxonomic scope" value="Bacteria"/>
</dbReference>
<dbReference type="HOGENOM" id="CLU_296791_0_0_7"/>
<dbReference type="Gene3D" id="2.60.120.380">
    <property type="match status" value="3"/>
</dbReference>
<dbReference type="STRING" id="246197.MXAN_5800"/>